<dbReference type="Proteomes" id="UP000653343">
    <property type="component" value="Unassembled WGS sequence"/>
</dbReference>
<proteinExistence type="predicted"/>
<dbReference type="InterPro" id="IPR018740">
    <property type="entry name" value="DUF2282_membr"/>
</dbReference>
<reference evidence="3" key="1">
    <citation type="journal article" date="2019" name="Int. J. Syst. Evol. Microbiol.">
        <title>The Global Catalogue of Microorganisms (GCM) 10K type strain sequencing project: providing services to taxonomists for standard genome sequencing and annotation.</title>
        <authorList>
            <consortium name="The Broad Institute Genomics Platform"/>
            <consortium name="The Broad Institute Genome Sequencing Center for Infectious Disease"/>
            <person name="Wu L."/>
            <person name="Ma J."/>
        </authorList>
    </citation>
    <scope>NUCLEOTIDE SEQUENCE [LARGE SCALE GENOMIC DNA]</scope>
    <source>
        <strain evidence="3">KCTC 23917</strain>
    </source>
</reference>
<gene>
    <name evidence="2" type="ORF">GCM10010946_05480</name>
</gene>
<feature type="compositionally biased region" description="Basic and acidic residues" evidence="1">
    <location>
        <begin position="101"/>
        <end position="119"/>
    </location>
</feature>
<protein>
    <recommendedName>
        <fullName evidence="4">DUF2282 domain-containing protein</fullName>
    </recommendedName>
</protein>
<feature type="compositionally biased region" description="Basic and acidic residues" evidence="1">
    <location>
        <begin position="83"/>
        <end position="92"/>
    </location>
</feature>
<feature type="region of interest" description="Disordered" evidence="1">
    <location>
        <begin position="65"/>
        <end position="119"/>
    </location>
</feature>
<evidence type="ECO:0000256" key="1">
    <source>
        <dbReference type="SAM" id="MobiDB-lite"/>
    </source>
</evidence>
<evidence type="ECO:0000313" key="3">
    <source>
        <dbReference type="Proteomes" id="UP000653343"/>
    </source>
</evidence>
<organism evidence="2 3">
    <name type="scientific">Undibacterium squillarum</name>
    <dbReference type="NCBI Taxonomy" id="1131567"/>
    <lineage>
        <taxon>Bacteria</taxon>
        <taxon>Pseudomonadati</taxon>
        <taxon>Pseudomonadota</taxon>
        <taxon>Betaproteobacteria</taxon>
        <taxon>Burkholderiales</taxon>
        <taxon>Oxalobacteraceae</taxon>
        <taxon>Undibacterium</taxon>
    </lineage>
</organism>
<name>A0ABQ2XSV6_9BURK</name>
<keyword evidence="3" id="KW-1185">Reference proteome</keyword>
<dbReference type="Pfam" id="PF10048">
    <property type="entry name" value="DUF2282"/>
    <property type="match status" value="1"/>
</dbReference>
<evidence type="ECO:0000313" key="2">
    <source>
        <dbReference type="EMBL" id="GGX31275.1"/>
    </source>
</evidence>
<sequence>MYDAQQGFLTVKETAFDYSEEISMNQQAMIAAVLAGLISAGAADAADAPAKAKSERCYGIAKAGQNDCASKDGSHGCAGQASKDNDPNEWKKVPAGTCEKLGGKTDPKDKGAKVMEMSK</sequence>
<accession>A0ABQ2XSV6</accession>
<comment type="caution">
    <text evidence="2">The sequence shown here is derived from an EMBL/GenBank/DDBJ whole genome shotgun (WGS) entry which is preliminary data.</text>
</comment>
<evidence type="ECO:0008006" key="4">
    <source>
        <dbReference type="Google" id="ProtNLM"/>
    </source>
</evidence>
<dbReference type="EMBL" id="BMYU01000001">
    <property type="protein sequence ID" value="GGX31275.1"/>
    <property type="molecule type" value="Genomic_DNA"/>
</dbReference>